<reference evidence="1" key="1">
    <citation type="submission" date="2020-11" db="EMBL/GenBank/DDBJ databases">
        <authorList>
            <person name="Tran Van P."/>
        </authorList>
    </citation>
    <scope>NUCLEOTIDE SEQUENCE</scope>
</reference>
<dbReference type="EMBL" id="OB798985">
    <property type="protein sequence ID" value="CAD7435100.1"/>
    <property type="molecule type" value="Genomic_DNA"/>
</dbReference>
<proteinExistence type="predicted"/>
<protein>
    <submittedName>
        <fullName evidence="1">Uncharacterized protein</fullName>
    </submittedName>
</protein>
<organism evidence="1">
    <name type="scientific">Timema monikensis</name>
    <dbReference type="NCBI Taxonomy" id="170555"/>
    <lineage>
        <taxon>Eukaryota</taxon>
        <taxon>Metazoa</taxon>
        <taxon>Ecdysozoa</taxon>
        <taxon>Arthropoda</taxon>
        <taxon>Hexapoda</taxon>
        <taxon>Insecta</taxon>
        <taxon>Pterygota</taxon>
        <taxon>Neoptera</taxon>
        <taxon>Polyneoptera</taxon>
        <taxon>Phasmatodea</taxon>
        <taxon>Timematodea</taxon>
        <taxon>Timematoidea</taxon>
        <taxon>Timematidae</taxon>
        <taxon>Timema</taxon>
    </lineage>
</organism>
<gene>
    <name evidence="1" type="ORF">TMSB3V08_LOCUS11748</name>
</gene>
<dbReference type="AlphaFoldDB" id="A0A7R9ELA2"/>
<name>A0A7R9ELA2_9NEOP</name>
<sequence length="178" mass="20378">MSQTHAAPSDNRSEPHEGSRELLGTLTSSITQQIRYQFFDILNRVLTKRIPEYNNGPTHQVWSLGAVGQDHGKMRSPVSPFLFCTALETNNSNLVEPQESRVTQGTWSGAYEIQETGQQARDLLWRVVLEVCKRPATKSCSRETCYEEVCERPAMERCVRDLLRRGVRETCYEEEKDP</sequence>
<accession>A0A7R9ELA2</accession>
<evidence type="ECO:0000313" key="1">
    <source>
        <dbReference type="EMBL" id="CAD7435100.1"/>
    </source>
</evidence>